<feature type="binding site" evidence="6">
    <location>
        <begin position="743"/>
        <end position="750"/>
    </location>
    <ligand>
        <name>ATP</name>
        <dbReference type="ChEBI" id="CHEBI:30616"/>
    </ligand>
</feature>
<feature type="domain" description="Kinesin motor" evidence="10">
    <location>
        <begin position="662"/>
        <end position="983"/>
    </location>
</feature>
<dbReference type="GO" id="GO:0007018">
    <property type="term" value="P:microtubule-based movement"/>
    <property type="evidence" value="ECO:0007669"/>
    <property type="project" value="InterPro"/>
</dbReference>
<dbReference type="FunFam" id="3.40.850.10:FF:000041">
    <property type="entry name" value="Kinesin-like calmodulin-binding protein"/>
    <property type="match status" value="1"/>
</dbReference>
<keyword evidence="4 6" id="KW-0067">ATP-binding</keyword>
<dbReference type="SUPFAM" id="SSF52540">
    <property type="entry name" value="P-loop containing nucleoside triphosphate hydrolases"/>
    <property type="match status" value="1"/>
</dbReference>
<dbReference type="SUPFAM" id="SSF50729">
    <property type="entry name" value="PH domain-like"/>
    <property type="match status" value="1"/>
</dbReference>
<evidence type="ECO:0000256" key="4">
    <source>
        <dbReference type="ARBA" id="ARBA00022840"/>
    </source>
</evidence>
<evidence type="ECO:0000259" key="10">
    <source>
        <dbReference type="PROSITE" id="PS50067"/>
    </source>
</evidence>
<dbReference type="SUPFAM" id="SSF56821">
    <property type="entry name" value="Prismane protein-like"/>
    <property type="match status" value="1"/>
</dbReference>
<dbReference type="GO" id="GO:0005737">
    <property type="term" value="C:cytoplasm"/>
    <property type="evidence" value="ECO:0007669"/>
    <property type="project" value="UniProtKB-SubCell"/>
</dbReference>
<dbReference type="InterPro" id="IPR027417">
    <property type="entry name" value="P-loop_NTPase"/>
</dbReference>
<dbReference type="PRINTS" id="PR00380">
    <property type="entry name" value="KINESINHEAVY"/>
</dbReference>
<keyword evidence="2" id="KW-0963">Cytoplasm</keyword>
<organism evidence="12 13">
    <name type="scientific">Populus deltoides</name>
    <name type="common">Eastern poplar</name>
    <name type="synonym">Eastern cottonwood</name>
    <dbReference type="NCBI Taxonomy" id="3696"/>
    <lineage>
        <taxon>Eukaryota</taxon>
        <taxon>Viridiplantae</taxon>
        <taxon>Streptophyta</taxon>
        <taxon>Embryophyta</taxon>
        <taxon>Tracheophyta</taxon>
        <taxon>Spermatophyta</taxon>
        <taxon>Magnoliopsida</taxon>
        <taxon>eudicotyledons</taxon>
        <taxon>Gunneridae</taxon>
        <taxon>Pentapetalae</taxon>
        <taxon>rosids</taxon>
        <taxon>fabids</taxon>
        <taxon>Malpighiales</taxon>
        <taxon>Salicaceae</taxon>
        <taxon>Saliceae</taxon>
        <taxon>Populus</taxon>
    </lineage>
</organism>
<dbReference type="Gene3D" id="2.30.29.30">
    <property type="entry name" value="Pleckstrin-homology domain (PH domain)/Phosphotyrosine-binding domain (PTB)"/>
    <property type="match status" value="1"/>
</dbReference>
<dbReference type="Gene3D" id="3.40.850.10">
    <property type="entry name" value="Kinesin motor domain"/>
    <property type="match status" value="1"/>
</dbReference>
<evidence type="ECO:0000256" key="7">
    <source>
        <dbReference type="SAM" id="Coils"/>
    </source>
</evidence>
<dbReference type="PANTHER" id="PTHR47972:SF16">
    <property type="entry name" value="KINESIN-LIKE PROTEIN"/>
    <property type="match status" value="1"/>
</dbReference>
<dbReference type="InterPro" id="IPR011993">
    <property type="entry name" value="PH-like_dom_sf"/>
</dbReference>
<evidence type="ECO:0000259" key="9">
    <source>
        <dbReference type="PROSITE" id="PS50057"/>
    </source>
</evidence>
<feature type="coiled-coil region" evidence="7">
    <location>
        <begin position="506"/>
        <end position="627"/>
    </location>
</feature>
<dbReference type="PROSITE" id="PS00411">
    <property type="entry name" value="KINESIN_MOTOR_1"/>
    <property type="match status" value="1"/>
</dbReference>
<feature type="domain" description="MyTH4" evidence="11">
    <location>
        <begin position="1"/>
        <end position="68"/>
    </location>
</feature>
<dbReference type="PROSITE" id="PS51016">
    <property type="entry name" value="MYTH4"/>
    <property type="match status" value="1"/>
</dbReference>
<evidence type="ECO:0000313" key="12">
    <source>
        <dbReference type="EMBL" id="KAH8518196.1"/>
    </source>
</evidence>
<gene>
    <name evidence="12" type="ORF">H0E87_000141</name>
</gene>
<dbReference type="PROSITE" id="PS50067">
    <property type="entry name" value="KINESIN_MOTOR_2"/>
    <property type="match status" value="1"/>
</dbReference>
<evidence type="ECO:0000313" key="13">
    <source>
        <dbReference type="Proteomes" id="UP000807159"/>
    </source>
</evidence>
<dbReference type="InterPro" id="IPR000857">
    <property type="entry name" value="MyTH4_dom"/>
</dbReference>
<dbReference type="Pfam" id="PF02174">
    <property type="entry name" value="IRS"/>
    <property type="match status" value="1"/>
</dbReference>
<dbReference type="GO" id="GO:0005524">
    <property type="term" value="F:ATP binding"/>
    <property type="evidence" value="ECO:0007669"/>
    <property type="project" value="UniProtKB-UniRule"/>
</dbReference>
<dbReference type="InterPro" id="IPR019821">
    <property type="entry name" value="Kinesin_motor_CS"/>
</dbReference>
<dbReference type="PROSITE" id="PS50057">
    <property type="entry name" value="FERM_3"/>
    <property type="match status" value="1"/>
</dbReference>
<keyword evidence="7" id="KW-0175">Coiled coil</keyword>
<dbReference type="Gene3D" id="1.20.80.10">
    <property type="match status" value="1"/>
</dbReference>
<dbReference type="FunFam" id="2.30.29.30:FF:000131">
    <property type="entry name" value="Kinesin-like calmodulin-binding protein (ZWICHEL)"/>
    <property type="match status" value="1"/>
</dbReference>
<dbReference type="GO" id="GO:0016491">
    <property type="term" value="F:oxidoreductase activity"/>
    <property type="evidence" value="ECO:0007669"/>
    <property type="project" value="InterPro"/>
</dbReference>
<dbReference type="GO" id="GO:0008017">
    <property type="term" value="F:microtubule binding"/>
    <property type="evidence" value="ECO:0007669"/>
    <property type="project" value="InterPro"/>
</dbReference>
<evidence type="ECO:0000256" key="6">
    <source>
        <dbReference type="PROSITE-ProRule" id="PRU00283"/>
    </source>
</evidence>
<dbReference type="CDD" id="cd14473">
    <property type="entry name" value="FERM_B-lobe"/>
    <property type="match status" value="1"/>
</dbReference>
<name>A0A8T2ZLE0_POPDE</name>
<sequence length="1038" mass="117412">MYLCASSMPPSKEIGGYLSEYVHNVAYGASTDSEVQILALNTLNALKRSVKAGPRHTTPGLGEIEALLTGRKLTTIVFFLDETFEEITYDMATTVSDAVERCMQTEEDVLIIYGGRRIDLMMVTCSDSLFGRVPSELSGLIKLSAFSSFSLFEYCKVVSGSKSSDPGNEEYIGLDDNKYIGDLLAEFKAAKDRSKGEILHCKLIFKKKLFRESDEAVTDPMFVQLSYVQLQHDYILGNYPVGREDAAQLSALQILVDIGFFGSQESSIDWTSLLERFLPRQIAITRGKREWELDILSRYHSMENLTKDDARQQFLRILRSLPYGNSVFFSVRKIDDPIGLLPGRIILGINKRGVHFFRPVPKEYLHSAELRDIMQFGSSNTAVFFKMRVAGVLHIFQFETKQGEEICVALQTHINDVMMRRYSKARTVASGSVNGDVLNNSNPTSVEVHEKRLNELSKTIEESQKKSEQVVLSEKRSMETRLASLGNLTLEKNAKNDLVGANNQVLHKLQDELKLRNEELRAAEERMQRLGNEKFLLEQKISRFARKVEEMEVVEKNIEQERQSLKLRVIELERNLEMVTRDLATSKSTLAIVNADLASLQNNLKELEDLREMKEDIDRKNEQTAAILKMQASQLAELEVLYKEEQVLRKRYFNTIEDMKGKIRVFCRLRPLNEKEISDKDRGLLTSTDEFTVEHPWKDDKAKQHIYDRVFDGNATQEDVFEDTRYLVQSAVDGYNVCIFAYGQTGSGKTFTVYGSEGNPGLTPRATSELFKILRCDSNKFSFSLKAYMVELYQDTLVDLLLPKNMKRLKLDIKKDSKGMVSVENVTVVSITTFEELKNIIQRGSDQRHTSGTQMNEESSRSHLILSIVIESTNLQTQSVARGKLSFVDLAGSERIKKSGSSGSQLKEAQSINKSLSALGDVISALSSGGQHIPYRNHKLTMLMSDSLGGNAKTLMFVNVSPAESNLDESYNSLMYASRVRSIVNDPSKNVSSKEVARLKKLVAHWKEQAGKRGDDDDLEDIQEQRPVREKTDGRHSM</sequence>
<dbReference type="Pfam" id="PF00373">
    <property type="entry name" value="FERM_M"/>
    <property type="match status" value="1"/>
</dbReference>
<comment type="similarity">
    <text evidence="6">Belongs to the TRAFAC class myosin-kinesin ATPase superfamily. Kinesin family.</text>
</comment>
<dbReference type="FunFam" id="1.20.80.10:FF:000018">
    <property type="entry name" value="Kinesin-like calmodulin binding protein"/>
    <property type="match status" value="1"/>
</dbReference>
<evidence type="ECO:0000256" key="1">
    <source>
        <dbReference type="ARBA" id="ARBA00004496"/>
    </source>
</evidence>
<dbReference type="Proteomes" id="UP000807159">
    <property type="component" value="Chromosome 1"/>
</dbReference>
<feature type="region of interest" description="Disordered" evidence="8">
    <location>
        <begin position="1007"/>
        <end position="1038"/>
    </location>
</feature>
<dbReference type="InterPro" id="IPR002404">
    <property type="entry name" value="IRS_PTB"/>
</dbReference>
<dbReference type="InterPro" id="IPR019748">
    <property type="entry name" value="FERM_central"/>
</dbReference>
<proteinExistence type="inferred from homology"/>
<keyword evidence="13" id="KW-1185">Reference proteome</keyword>
<evidence type="ECO:0000256" key="2">
    <source>
        <dbReference type="ARBA" id="ARBA00022490"/>
    </source>
</evidence>
<keyword evidence="3 6" id="KW-0547">Nucleotide-binding</keyword>
<dbReference type="InterPro" id="IPR035963">
    <property type="entry name" value="FERM_2"/>
</dbReference>
<dbReference type="InterPro" id="IPR014352">
    <property type="entry name" value="FERM/acyl-CoA-bd_prot_sf"/>
</dbReference>
<reference evidence="12" key="1">
    <citation type="journal article" date="2021" name="J. Hered.">
        <title>Genome Assembly of Salicaceae Populus deltoides (Eastern Cottonwood) I-69 Based on Nanopore Sequencing and Hi-C Technologies.</title>
        <authorList>
            <person name="Bai S."/>
            <person name="Wu H."/>
            <person name="Zhang J."/>
            <person name="Pan Z."/>
            <person name="Zhao W."/>
            <person name="Li Z."/>
            <person name="Tong C."/>
        </authorList>
    </citation>
    <scope>NUCLEOTIDE SEQUENCE</scope>
    <source>
        <tissue evidence="12">Leaf</tissue>
    </source>
</reference>
<dbReference type="CDD" id="cd13200">
    <property type="entry name" value="FERM_C_KCBP"/>
    <property type="match status" value="1"/>
</dbReference>
<dbReference type="GO" id="GO:0003777">
    <property type="term" value="F:microtubule motor activity"/>
    <property type="evidence" value="ECO:0007669"/>
    <property type="project" value="InterPro"/>
</dbReference>
<comment type="caution">
    <text evidence="12">The sequence shown here is derived from an EMBL/GenBank/DDBJ whole genome shotgun (WGS) entry which is preliminary data.</text>
</comment>
<evidence type="ECO:0000256" key="5">
    <source>
        <dbReference type="ARBA" id="ARBA00023175"/>
    </source>
</evidence>
<dbReference type="Pfam" id="PF00784">
    <property type="entry name" value="MyTH4"/>
    <property type="match status" value="1"/>
</dbReference>
<dbReference type="InterPro" id="IPR019749">
    <property type="entry name" value="Band_41_domain"/>
</dbReference>
<protein>
    <recommendedName>
        <fullName evidence="14">Kinesin-like protein</fullName>
    </recommendedName>
</protein>
<dbReference type="InterPro" id="IPR038185">
    <property type="entry name" value="MyTH4_dom_sf"/>
</dbReference>
<accession>A0A8T2ZLE0</accession>
<dbReference type="InterPro" id="IPR027640">
    <property type="entry name" value="Kinesin-like_fam"/>
</dbReference>
<feature type="compositionally biased region" description="Basic and acidic residues" evidence="8">
    <location>
        <begin position="1023"/>
        <end position="1038"/>
    </location>
</feature>
<dbReference type="GO" id="GO:0005856">
    <property type="term" value="C:cytoskeleton"/>
    <property type="evidence" value="ECO:0007669"/>
    <property type="project" value="InterPro"/>
</dbReference>
<dbReference type="InterPro" id="IPR001752">
    <property type="entry name" value="Kinesin_motor_dom"/>
</dbReference>
<dbReference type="Gene3D" id="1.25.40.530">
    <property type="entry name" value="MyTH4 domain"/>
    <property type="match status" value="1"/>
</dbReference>
<dbReference type="PANTHER" id="PTHR47972">
    <property type="entry name" value="KINESIN-LIKE PROTEIN KLP-3"/>
    <property type="match status" value="1"/>
</dbReference>
<evidence type="ECO:0008006" key="14">
    <source>
        <dbReference type="Google" id="ProtNLM"/>
    </source>
</evidence>
<feature type="domain" description="FERM" evidence="9">
    <location>
        <begin position="105"/>
        <end position="422"/>
    </location>
</feature>
<dbReference type="SMART" id="SM00129">
    <property type="entry name" value="KISc"/>
    <property type="match status" value="1"/>
</dbReference>
<evidence type="ECO:0000259" key="11">
    <source>
        <dbReference type="PROSITE" id="PS51016"/>
    </source>
</evidence>
<comment type="subcellular location">
    <subcellularLocation>
        <location evidence="1">Cytoplasm</location>
    </subcellularLocation>
</comment>
<dbReference type="Pfam" id="PF00225">
    <property type="entry name" value="Kinesin"/>
    <property type="match status" value="1"/>
</dbReference>
<keyword evidence="5 6" id="KW-0505">Motor protein</keyword>
<dbReference type="SUPFAM" id="SSF47031">
    <property type="entry name" value="Second domain of FERM"/>
    <property type="match status" value="1"/>
</dbReference>
<dbReference type="SMART" id="SM00295">
    <property type="entry name" value="B41"/>
    <property type="match status" value="1"/>
</dbReference>
<dbReference type="Gene3D" id="6.10.250.760">
    <property type="match status" value="1"/>
</dbReference>
<evidence type="ECO:0000256" key="3">
    <source>
        <dbReference type="ARBA" id="ARBA00022741"/>
    </source>
</evidence>
<dbReference type="InterPro" id="IPR000299">
    <property type="entry name" value="FERM_domain"/>
</dbReference>
<dbReference type="AlphaFoldDB" id="A0A8T2ZLE0"/>
<dbReference type="CDD" id="cd01366">
    <property type="entry name" value="KISc_C_terminal"/>
    <property type="match status" value="1"/>
</dbReference>
<dbReference type="InterPro" id="IPR011254">
    <property type="entry name" value="Prismane-like_sf"/>
</dbReference>
<dbReference type="InterPro" id="IPR036961">
    <property type="entry name" value="Kinesin_motor_dom_sf"/>
</dbReference>
<dbReference type="EMBL" id="JACEGQ020000001">
    <property type="protein sequence ID" value="KAH8518196.1"/>
    <property type="molecule type" value="Genomic_DNA"/>
</dbReference>
<evidence type="ECO:0000256" key="8">
    <source>
        <dbReference type="SAM" id="MobiDB-lite"/>
    </source>
</evidence>